<dbReference type="EMBL" id="QPKV01000015">
    <property type="protein sequence ID" value="RDC54246.1"/>
    <property type="molecule type" value="Genomic_DNA"/>
</dbReference>
<dbReference type="Gene3D" id="3.90.550.10">
    <property type="entry name" value="Spore Coat Polysaccharide Biosynthesis Protein SpsA, Chain A"/>
    <property type="match status" value="1"/>
</dbReference>
<organism evidence="2 3">
    <name type="scientific">Pedobacter chinensis</name>
    <dbReference type="NCBI Taxonomy" id="2282421"/>
    <lineage>
        <taxon>Bacteria</taxon>
        <taxon>Pseudomonadati</taxon>
        <taxon>Bacteroidota</taxon>
        <taxon>Sphingobacteriia</taxon>
        <taxon>Sphingobacteriales</taxon>
        <taxon>Sphingobacteriaceae</taxon>
        <taxon>Pedobacter</taxon>
    </lineage>
</organism>
<reference evidence="2 3" key="1">
    <citation type="submission" date="2018-07" db="EMBL/GenBank/DDBJ databases">
        <title>Pedobacter sp. nov., isolated from soil.</title>
        <authorList>
            <person name="Zhou L.Y."/>
            <person name="Du Z.J."/>
        </authorList>
    </citation>
    <scope>NUCLEOTIDE SEQUENCE [LARGE SCALE GENOMIC DNA]</scope>
    <source>
        <strain evidence="2 3">JDX94</strain>
    </source>
</reference>
<dbReference type="InterPro" id="IPR029044">
    <property type="entry name" value="Nucleotide-diphossugar_trans"/>
</dbReference>
<accession>A0A369PUD3</accession>
<dbReference type="GO" id="GO:0016740">
    <property type="term" value="F:transferase activity"/>
    <property type="evidence" value="ECO:0007669"/>
    <property type="project" value="UniProtKB-KW"/>
</dbReference>
<feature type="domain" description="Glycosyltransferase 2-like" evidence="1">
    <location>
        <begin position="56"/>
        <end position="151"/>
    </location>
</feature>
<dbReference type="Pfam" id="PF00535">
    <property type="entry name" value="Glycos_transf_2"/>
    <property type="match status" value="1"/>
</dbReference>
<gene>
    <name evidence="2" type="ORF">DU508_22425</name>
</gene>
<dbReference type="InterPro" id="IPR001173">
    <property type="entry name" value="Glyco_trans_2-like"/>
</dbReference>
<protein>
    <submittedName>
        <fullName evidence="2">Glycosyltransferase</fullName>
    </submittedName>
</protein>
<proteinExistence type="predicted"/>
<evidence type="ECO:0000259" key="1">
    <source>
        <dbReference type="Pfam" id="PF00535"/>
    </source>
</evidence>
<evidence type="ECO:0000313" key="3">
    <source>
        <dbReference type="Proteomes" id="UP000253961"/>
    </source>
</evidence>
<dbReference type="AlphaFoldDB" id="A0A369PUD3"/>
<comment type="caution">
    <text evidence="2">The sequence shown here is derived from an EMBL/GenBank/DDBJ whole genome shotgun (WGS) entry which is preliminary data.</text>
</comment>
<name>A0A369PUD3_9SPHI</name>
<dbReference type="SUPFAM" id="SSF53448">
    <property type="entry name" value="Nucleotide-diphospho-sugar transferases"/>
    <property type="match status" value="1"/>
</dbReference>
<keyword evidence="2" id="KW-0808">Transferase</keyword>
<keyword evidence="3" id="KW-1185">Reference proteome</keyword>
<sequence length="303" mass="34643">MGNSIANIFRSITDVANHFLYQNHNVMNSLLVTIVLYKQSFNDTPSVKSIETSLSSALEKGMVFVYDNSPIPQQIQSEIAGWKIIYKHNPKNDGISKGYNESAELAKELGKEWLLFIDQDSVFPVDYLQSLESAINENKNTFIFAPILKSGARIISPNWVFLEKGLSMKIPITGNQPMKFKSFINSGLCVRLTAFNKVGGYNDKIRLDFSDTYFVNKLKRAFNQIYVLDMIVEHSLSTFSDNYNSQLIRFRYYCNGARNFSNIVNFFPILGICSFRAIKLSLLSKNMNFFTTYLQYYILGKSL</sequence>
<evidence type="ECO:0000313" key="2">
    <source>
        <dbReference type="EMBL" id="RDC54246.1"/>
    </source>
</evidence>
<dbReference type="Proteomes" id="UP000253961">
    <property type="component" value="Unassembled WGS sequence"/>
</dbReference>